<dbReference type="Gene3D" id="3.50.50.60">
    <property type="entry name" value="FAD/NAD(P)-binding domain"/>
    <property type="match status" value="1"/>
</dbReference>
<proteinExistence type="predicted"/>
<name>A0ABD4T8N0_9CYAN</name>
<dbReference type="EMBL" id="JTHE03000105">
    <property type="protein sequence ID" value="MCM1984855.1"/>
    <property type="molecule type" value="Genomic_DNA"/>
</dbReference>
<comment type="caution">
    <text evidence="1">The sequence shown here is derived from an EMBL/GenBank/DDBJ whole genome shotgun (WGS) entry which is preliminary data.</text>
</comment>
<organism evidence="1 2">
    <name type="scientific">Lyngbya confervoides BDU141951</name>
    <dbReference type="NCBI Taxonomy" id="1574623"/>
    <lineage>
        <taxon>Bacteria</taxon>
        <taxon>Bacillati</taxon>
        <taxon>Cyanobacteriota</taxon>
        <taxon>Cyanophyceae</taxon>
        <taxon>Oscillatoriophycideae</taxon>
        <taxon>Oscillatoriales</taxon>
        <taxon>Microcoleaceae</taxon>
        <taxon>Lyngbya</taxon>
    </lineage>
</organism>
<feature type="non-terminal residue" evidence="1">
    <location>
        <position position="1"/>
    </location>
</feature>
<evidence type="ECO:0000313" key="2">
    <source>
        <dbReference type="Proteomes" id="UP000031561"/>
    </source>
</evidence>
<protein>
    <recommendedName>
        <fullName evidence="3">Pyridine nucleotide-disulfide oxidoreductase</fullName>
    </recommendedName>
</protein>
<dbReference type="InterPro" id="IPR036188">
    <property type="entry name" value="FAD/NAD-bd_sf"/>
</dbReference>
<dbReference type="AlphaFoldDB" id="A0ABD4T8N0"/>
<evidence type="ECO:0008006" key="3">
    <source>
        <dbReference type="Google" id="ProtNLM"/>
    </source>
</evidence>
<evidence type="ECO:0000313" key="1">
    <source>
        <dbReference type="EMBL" id="MCM1984855.1"/>
    </source>
</evidence>
<dbReference type="Proteomes" id="UP000031561">
    <property type="component" value="Unassembled WGS sequence"/>
</dbReference>
<accession>A0ABD4T8N0</accession>
<dbReference type="PANTHER" id="PTHR43014">
    <property type="entry name" value="MERCURIC REDUCTASE"/>
    <property type="match status" value="1"/>
</dbReference>
<reference evidence="1 2" key="1">
    <citation type="journal article" date="2015" name="Genome Announc.">
        <title>Draft Genome Sequence of Filamentous Marine Cyanobacterium Lyngbya confervoides Strain BDU141951.</title>
        <authorList>
            <person name="Chandrababunaidu M.M."/>
            <person name="Sen D."/>
            <person name="Tripathy S."/>
        </authorList>
    </citation>
    <scope>NUCLEOTIDE SEQUENCE [LARGE SCALE GENOMIC DNA]</scope>
    <source>
        <strain evidence="1 2">BDU141951</strain>
    </source>
</reference>
<keyword evidence="2" id="KW-1185">Reference proteome</keyword>
<dbReference type="InterPro" id="IPR016156">
    <property type="entry name" value="FAD/NAD-linked_Rdtase_dimer_sf"/>
</dbReference>
<gene>
    <name evidence="1" type="ORF">QQ91_0018700</name>
</gene>
<dbReference type="SUPFAM" id="SSF55424">
    <property type="entry name" value="FAD/NAD-linked reductases, dimerisation (C-terminal) domain"/>
    <property type="match status" value="1"/>
</dbReference>
<dbReference type="PANTHER" id="PTHR43014:SF2">
    <property type="entry name" value="MERCURIC REDUCTASE"/>
    <property type="match status" value="1"/>
</dbReference>
<sequence length="182" mass="21095">RTTPQLQTWHRQIFACGSALGGYSLPRLAEREGRIALQNMLFQAEQPVRYDQLSYSLPVWPGFVRVGLTEPQARRRFPSETMQITVQRSQGWGETWLFCKLVMRATGEIVGIHLVGHTALQSQDFLEQRLKSRCHVAELAQLEPSCALLREGFQAMAQRWQQVRDPQVRGRLERQLRRLRGR</sequence>